<evidence type="ECO:0000313" key="10">
    <source>
        <dbReference type="EMBL" id="CAJ2499799.1"/>
    </source>
</evidence>
<evidence type="ECO:0000256" key="8">
    <source>
        <dbReference type="SAM" id="Phobius"/>
    </source>
</evidence>
<proteinExistence type="inferred from homology"/>
<gene>
    <name evidence="10" type="ORF">KHLLAP_LOCUS267</name>
</gene>
<comment type="similarity">
    <text evidence="2">Belongs to the major facilitator superfamily. TCR/Tet family.</text>
</comment>
<comment type="caution">
    <text evidence="10">The sequence shown here is derived from an EMBL/GenBank/DDBJ whole genome shotgun (WGS) entry which is preliminary data.</text>
</comment>
<evidence type="ECO:0000256" key="7">
    <source>
        <dbReference type="SAM" id="MobiDB-lite"/>
    </source>
</evidence>
<dbReference type="EMBL" id="CAUWAG010000003">
    <property type="protein sequence ID" value="CAJ2499799.1"/>
    <property type="molecule type" value="Genomic_DNA"/>
</dbReference>
<feature type="transmembrane region" description="Helical" evidence="8">
    <location>
        <begin position="112"/>
        <end position="132"/>
    </location>
</feature>
<keyword evidence="5 8" id="KW-1133">Transmembrane helix</keyword>
<dbReference type="Proteomes" id="UP001295740">
    <property type="component" value="Unassembled WGS sequence"/>
</dbReference>
<feature type="region of interest" description="Disordered" evidence="7">
    <location>
        <begin position="1"/>
        <end position="38"/>
    </location>
</feature>
<feature type="compositionally biased region" description="Basic and acidic residues" evidence="7">
    <location>
        <begin position="28"/>
        <end position="37"/>
    </location>
</feature>
<feature type="transmembrane region" description="Helical" evidence="8">
    <location>
        <begin position="274"/>
        <end position="295"/>
    </location>
</feature>
<feature type="transmembrane region" description="Helical" evidence="8">
    <location>
        <begin position="412"/>
        <end position="435"/>
    </location>
</feature>
<feature type="transmembrane region" description="Helical" evidence="8">
    <location>
        <begin position="242"/>
        <end position="262"/>
    </location>
</feature>
<feature type="transmembrane region" description="Helical" evidence="8">
    <location>
        <begin position="315"/>
        <end position="335"/>
    </location>
</feature>
<feature type="transmembrane region" description="Helical" evidence="8">
    <location>
        <begin position="347"/>
        <end position="367"/>
    </location>
</feature>
<accession>A0AAI8YA73</accession>
<feature type="transmembrane region" description="Helical" evidence="8">
    <location>
        <begin position="45"/>
        <end position="65"/>
    </location>
</feature>
<feature type="transmembrane region" description="Helical" evidence="8">
    <location>
        <begin position="85"/>
        <end position="105"/>
    </location>
</feature>
<feature type="transmembrane region" description="Helical" evidence="8">
    <location>
        <begin position="379"/>
        <end position="400"/>
    </location>
</feature>
<evidence type="ECO:0000256" key="6">
    <source>
        <dbReference type="ARBA" id="ARBA00023136"/>
    </source>
</evidence>
<dbReference type="Gene3D" id="1.20.1250.20">
    <property type="entry name" value="MFS general substrate transporter like domains"/>
    <property type="match status" value="1"/>
</dbReference>
<dbReference type="InterPro" id="IPR011701">
    <property type="entry name" value="MFS"/>
</dbReference>
<evidence type="ECO:0000313" key="11">
    <source>
        <dbReference type="Proteomes" id="UP001295740"/>
    </source>
</evidence>
<dbReference type="PROSITE" id="PS50850">
    <property type="entry name" value="MFS"/>
    <property type="match status" value="1"/>
</dbReference>
<evidence type="ECO:0000256" key="1">
    <source>
        <dbReference type="ARBA" id="ARBA00004141"/>
    </source>
</evidence>
<feature type="domain" description="Major facilitator superfamily (MFS) profile" evidence="9">
    <location>
        <begin position="48"/>
        <end position="546"/>
    </location>
</feature>
<evidence type="ECO:0000256" key="5">
    <source>
        <dbReference type="ARBA" id="ARBA00022989"/>
    </source>
</evidence>
<dbReference type="InterPro" id="IPR020846">
    <property type="entry name" value="MFS_dom"/>
</dbReference>
<feature type="transmembrane region" description="Helical" evidence="8">
    <location>
        <begin position="138"/>
        <end position="158"/>
    </location>
</feature>
<dbReference type="PANTHER" id="PTHR23501:SF12">
    <property type="entry name" value="MAJOR FACILITATOR SUPERFAMILY (MFS) PROFILE DOMAIN-CONTAINING PROTEIN-RELATED"/>
    <property type="match status" value="1"/>
</dbReference>
<feature type="transmembrane region" description="Helical" evidence="8">
    <location>
        <begin position="170"/>
        <end position="190"/>
    </location>
</feature>
<keyword evidence="4 8" id="KW-0812">Transmembrane</keyword>
<dbReference type="GO" id="GO:0022857">
    <property type="term" value="F:transmembrane transporter activity"/>
    <property type="evidence" value="ECO:0007669"/>
    <property type="project" value="InterPro"/>
</dbReference>
<keyword evidence="3" id="KW-0813">Transport</keyword>
<keyword evidence="6 8" id="KW-0472">Membrane</keyword>
<reference evidence="10" key="1">
    <citation type="submission" date="2023-10" db="EMBL/GenBank/DDBJ databases">
        <authorList>
            <person name="Hackl T."/>
        </authorList>
    </citation>
    <scope>NUCLEOTIDE SEQUENCE</scope>
</reference>
<feature type="compositionally biased region" description="Basic and acidic residues" evidence="7">
    <location>
        <begin position="7"/>
        <end position="19"/>
    </location>
</feature>
<dbReference type="PANTHER" id="PTHR23501">
    <property type="entry name" value="MAJOR FACILITATOR SUPERFAMILY"/>
    <property type="match status" value="1"/>
</dbReference>
<feature type="transmembrane region" description="Helical" evidence="8">
    <location>
        <begin position="202"/>
        <end position="222"/>
    </location>
</feature>
<evidence type="ECO:0000259" key="9">
    <source>
        <dbReference type="PROSITE" id="PS50850"/>
    </source>
</evidence>
<dbReference type="SUPFAM" id="SSF103473">
    <property type="entry name" value="MFS general substrate transporter"/>
    <property type="match status" value="1"/>
</dbReference>
<organism evidence="10 11">
    <name type="scientific">Anthostomella pinea</name>
    <dbReference type="NCBI Taxonomy" id="933095"/>
    <lineage>
        <taxon>Eukaryota</taxon>
        <taxon>Fungi</taxon>
        <taxon>Dikarya</taxon>
        <taxon>Ascomycota</taxon>
        <taxon>Pezizomycotina</taxon>
        <taxon>Sordariomycetes</taxon>
        <taxon>Xylariomycetidae</taxon>
        <taxon>Xylariales</taxon>
        <taxon>Xylariaceae</taxon>
        <taxon>Anthostomella</taxon>
    </lineage>
</organism>
<evidence type="ECO:0000256" key="3">
    <source>
        <dbReference type="ARBA" id="ARBA00022448"/>
    </source>
</evidence>
<comment type="subcellular location">
    <subcellularLocation>
        <location evidence="1">Membrane</location>
        <topology evidence="1">Multi-pass membrane protein</topology>
    </subcellularLocation>
</comment>
<name>A0AAI8YA73_9PEZI</name>
<feature type="transmembrane region" description="Helical" evidence="8">
    <location>
        <begin position="447"/>
        <end position="467"/>
    </location>
</feature>
<dbReference type="Pfam" id="PF07690">
    <property type="entry name" value="MFS_1"/>
    <property type="match status" value="1"/>
</dbReference>
<dbReference type="InterPro" id="IPR036259">
    <property type="entry name" value="MFS_trans_sf"/>
</dbReference>
<evidence type="ECO:0000256" key="2">
    <source>
        <dbReference type="ARBA" id="ARBA00007520"/>
    </source>
</evidence>
<dbReference type="GO" id="GO:0005886">
    <property type="term" value="C:plasma membrane"/>
    <property type="evidence" value="ECO:0007669"/>
    <property type="project" value="TreeGrafter"/>
</dbReference>
<feature type="transmembrane region" description="Helical" evidence="8">
    <location>
        <begin position="519"/>
        <end position="540"/>
    </location>
</feature>
<keyword evidence="11" id="KW-1185">Reference proteome</keyword>
<sequence>MAAQNLETHRGRDIEKQASSDELPPTESRPESEEPKGRTIHGPRWLVICTAIYTTCTLYGLDTTIAADIQGPVVETLGHVEQLSWVGAGFPLGSVCVILMLGRLYNLFNTKWNLIATVVLFEAGSALCGAATTMNAMIVGRVIAGVGGSGIYLGSLQYISITTGEKERGFYISLVALFWGLGAVLGPVIGGAFAESSATWRWAFYINLPIGALTLPAFLLCLPAFHPMPGPSIRERLGRIDFFGWVLHCGTWVSFLMALTMAGGQWPWNDGRTIATFVVFGVVLVAYALQQYFAVWTTPAQRLFPGHLLRDHTQVLLYVVTAAGATSLFVVVYYVPIYFQFVNGDGAVMAAVRLLPFVVVAVAANLISGSFLHLIKTYMVLYVIGGVFLVAGSGPLTVYLDPGSSPGLIYGLTVLVAVGSGLTMATGYTVATLVLEKPEDTGAALSLQNVAQIGAQVIALGIAGQVYQSTGIRNLSAALAGQGFTEDQIRGAVAGAQSSLFPELSGELRDKALVAITEAMQTTFILVPVAGGVMLIAALCMKREKLFGKAVVAVA</sequence>
<protein>
    <submittedName>
        <fullName evidence="10">Uu.00g026520.m01.CDS01</fullName>
    </submittedName>
</protein>
<evidence type="ECO:0000256" key="4">
    <source>
        <dbReference type="ARBA" id="ARBA00022692"/>
    </source>
</evidence>
<dbReference type="AlphaFoldDB" id="A0AAI8YA73"/>